<proteinExistence type="predicted"/>
<dbReference type="Gene3D" id="3.30.390.10">
    <property type="entry name" value="Enolase-like, N-terminal domain"/>
    <property type="match status" value="1"/>
</dbReference>
<dbReference type="SFLD" id="SFLDF00009">
    <property type="entry name" value="o-succinylbenzoate_synthase"/>
    <property type="match status" value="1"/>
</dbReference>
<dbReference type="CDD" id="cd03320">
    <property type="entry name" value="OSBS"/>
    <property type="match status" value="1"/>
</dbReference>
<name>A0ABS9V1B4_9BACT</name>
<reference evidence="3" key="1">
    <citation type="submission" date="2022-03" db="EMBL/GenBank/DDBJ databases">
        <title>De novo assembled genomes of Belliella spp. (Cyclobacteriaceae) strains.</title>
        <authorList>
            <person name="Szabo A."/>
            <person name="Korponai K."/>
            <person name="Felfoldi T."/>
        </authorList>
    </citation>
    <scope>NUCLEOTIDE SEQUENCE</scope>
    <source>
        <strain evidence="3">DSM 111904</strain>
    </source>
</reference>
<dbReference type="PROSITE" id="PS00909">
    <property type="entry name" value="MR_MLE_2"/>
    <property type="match status" value="1"/>
</dbReference>
<dbReference type="InterPro" id="IPR029017">
    <property type="entry name" value="Enolase-like_N"/>
</dbReference>
<dbReference type="SMART" id="SM00922">
    <property type="entry name" value="MR_MLE"/>
    <property type="match status" value="1"/>
</dbReference>
<evidence type="ECO:0000313" key="4">
    <source>
        <dbReference type="Proteomes" id="UP001165489"/>
    </source>
</evidence>
<dbReference type="PANTHER" id="PTHR48073:SF2">
    <property type="entry name" value="O-SUCCINYLBENZOATE SYNTHASE"/>
    <property type="match status" value="1"/>
</dbReference>
<dbReference type="PANTHER" id="PTHR48073">
    <property type="entry name" value="O-SUCCINYLBENZOATE SYNTHASE-RELATED"/>
    <property type="match status" value="1"/>
</dbReference>
<sequence length="359" mass="40286">MKNIRSLQFNYQKLILDFKFEAGTSRGVLNQKVTYIISVNEKSVKEKVGLGEAGPLPKLSIDDLDGFESMLSHILQQLTDANLSVSIDEINDVVDQFVPASLPSIRFAVETALMDLFHEGVRTIFPSGFVKGEHAIPINGLIWMGDKSFMLEQIDQKLREGYDCIKMKIGAIDFEQECELLGYIRKHFDEEKITLRVDANGAFGVGEALTKLEVLSEYKLHSIEQPIRQGQVEAMRELCKRTPLPIALDEELIGVHGIEDKRSLLESIMPQYIILKPTLLGGFASCDEWIRIAEELNIDWWMTSALESNIGLNAIAQYTAILKNSLPQGLGTGQLYHNNIASPLKIVSGTLIYDQNETW</sequence>
<dbReference type="SUPFAM" id="SSF51604">
    <property type="entry name" value="Enolase C-terminal domain-like"/>
    <property type="match status" value="1"/>
</dbReference>
<dbReference type="RefSeq" id="WP_241348580.1">
    <property type="nucleotide sequence ID" value="NZ_JAKZGP010000032.1"/>
</dbReference>
<dbReference type="Gene3D" id="3.20.20.120">
    <property type="entry name" value="Enolase-like C-terminal domain"/>
    <property type="match status" value="1"/>
</dbReference>
<comment type="caution">
    <text evidence="3">The sequence shown here is derived from an EMBL/GenBank/DDBJ whole genome shotgun (WGS) entry which is preliminary data.</text>
</comment>
<evidence type="ECO:0000256" key="1">
    <source>
        <dbReference type="ARBA" id="ARBA00022723"/>
    </source>
</evidence>
<feature type="domain" description="Mandelate racemase/muconate lactonizing enzyme C-terminal" evidence="2">
    <location>
        <begin position="147"/>
        <end position="245"/>
    </location>
</feature>
<dbReference type="InterPro" id="IPR036849">
    <property type="entry name" value="Enolase-like_C_sf"/>
</dbReference>
<dbReference type="Proteomes" id="UP001165489">
    <property type="component" value="Unassembled WGS sequence"/>
</dbReference>
<dbReference type="InterPro" id="IPR013342">
    <property type="entry name" value="Mandelate_racemase_C"/>
</dbReference>
<gene>
    <name evidence="3" type="ORF">MM239_12460</name>
</gene>
<dbReference type="Pfam" id="PF13378">
    <property type="entry name" value="MR_MLE_C"/>
    <property type="match status" value="1"/>
</dbReference>
<keyword evidence="4" id="KW-1185">Reference proteome</keyword>
<dbReference type="SFLD" id="SFLDG00180">
    <property type="entry name" value="muconate_cycloisomerase"/>
    <property type="match status" value="1"/>
</dbReference>
<keyword evidence="1" id="KW-0479">Metal-binding</keyword>
<dbReference type="SFLD" id="SFLDS00001">
    <property type="entry name" value="Enolase"/>
    <property type="match status" value="1"/>
</dbReference>
<organism evidence="3 4">
    <name type="scientific">Belliella filtrata</name>
    <dbReference type="NCBI Taxonomy" id="2923435"/>
    <lineage>
        <taxon>Bacteria</taxon>
        <taxon>Pseudomonadati</taxon>
        <taxon>Bacteroidota</taxon>
        <taxon>Cytophagia</taxon>
        <taxon>Cytophagales</taxon>
        <taxon>Cyclobacteriaceae</taxon>
        <taxon>Belliella</taxon>
    </lineage>
</organism>
<evidence type="ECO:0000259" key="2">
    <source>
        <dbReference type="SMART" id="SM00922"/>
    </source>
</evidence>
<evidence type="ECO:0000313" key="3">
    <source>
        <dbReference type="EMBL" id="MCH7410212.1"/>
    </source>
</evidence>
<dbReference type="InterPro" id="IPR029065">
    <property type="entry name" value="Enolase_C-like"/>
</dbReference>
<dbReference type="InterPro" id="IPR018110">
    <property type="entry name" value="Mandel_Rmase/mucon_lact_enz_CS"/>
</dbReference>
<dbReference type="SUPFAM" id="SSF54826">
    <property type="entry name" value="Enolase N-terminal domain-like"/>
    <property type="match status" value="1"/>
</dbReference>
<protein>
    <submittedName>
        <fullName evidence="3">O-succinylbenzoate synthase</fullName>
    </submittedName>
</protein>
<dbReference type="EMBL" id="JAKZGP010000032">
    <property type="protein sequence ID" value="MCH7410212.1"/>
    <property type="molecule type" value="Genomic_DNA"/>
</dbReference>
<accession>A0ABS9V1B4</accession>